<name>A0A9X8EJX8_PSEPU</name>
<gene>
    <name evidence="1" type="ORF">EDF85_3072</name>
</gene>
<comment type="caution">
    <text evidence="1">The sequence shown here is derived from an EMBL/GenBank/DDBJ whole genome shotgun (WGS) entry which is preliminary data.</text>
</comment>
<protein>
    <submittedName>
        <fullName evidence="1">Uncharacterized protein</fullName>
    </submittedName>
</protein>
<proteinExistence type="predicted"/>
<dbReference type="AlphaFoldDB" id="A0A9X8EJX8"/>
<dbReference type="RefSeq" id="WP_043860588.1">
    <property type="nucleotide sequence ID" value="NZ_LKGZ01000001.1"/>
</dbReference>
<sequence>MRLLPLIVLGLLAAQLSACSLFIPRAKATVEPISLQKQLDSNHSVYTLTFAADVDVLDAFRGKTSQLGTRIECSITEDENLAYDHRMTYSLIGEIERDDRPPRDGLFTSKLSFQKKDQYRDLSDAAALDMLARKPVLPCTMKASGFFVGYYYSKPFTLQASDLIRLIKGPVPSQRLFLKHY</sequence>
<accession>A0A9X8EJX8</accession>
<evidence type="ECO:0000313" key="2">
    <source>
        <dbReference type="Proteomes" id="UP000269115"/>
    </source>
</evidence>
<dbReference type="Proteomes" id="UP000269115">
    <property type="component" value="Unassembled WGS sequence"/>
</dbReference>
<evidence type="ECO:0000313" key="1">
    <source>
        <dbReference type="EMBL" id="ROQ48770.1"/>
    </source>
</evidence>
<organism evidence="1 2">
    <name type="scientific">Pseudomonas putida</name>
    <name type="common">Arthrobacter siderocapsulatus</name>
    <dbReference type="NCBI Taxonomy" id="303"/>
    <lineage>
        <taxon>Bacteria</taxon>
        <taxon>Pseudomonadati</taxon>
        <taxon>Pseudomonadota</taxon>
        <taxon>Gammaproteobacteria</taxon>
        <taxon>Pseudomonadales</taxon>
        <taxon>Pseudomonadaceae</taxon>
        <taxon>Pseudomonas</taxon>
    </lineage>
</organism>
<reference evidence="1 2" key="1">
    <citation type="submission" date="2018-11" db="EMBL/GenBank/DDBJ databases">
        <title>Genomic analyses of the natural microbiome of Caenorhabditis elegans.</title>
        <authorList>
            <person name="Samuel B."/>
        </authorList>
    </citation>
    <scope>NUCLEOTIDE SEQUENCE [LARGE SCALE GENOMIC DNA]</scope>
    <source>
        <strain evidence="1 2">BIGb0473</strain>
    </source>
</reference>
<dbReference type="EMBL" id="RJUR01000014">
    <property type="protein sequence ID" value="ROQ48770.1"/>
    <property type="molecule type" value="Genomic_DNA"/>
</dbReference>